<dbReference type="GO" id="GO:0046933">
    <property type="term" value="F:proton-transporting ATP synthase activity, rotational mechanism"/>
    <property type="evidence" value="ECO:0007669"/>
    <property type="project" value="TreeGrafter"/>
</dbReference>
<evidence type="ECO:0000313" key="13">
    <source>
        <dbReference type="EMBL" id="QEP09179.1"/>
    </source>
</evidence>
<keyword evidence="3" id="KW-0813">Transport</keyword>
<dbReference type="Gene3D" id="1.20.120.220">
    <property type="entry name" value="ATP synthase, F0 complex, subunit A"/>
    <property type="match status" value="1"/>
</dbReference>
<keyword evidence="10" id="KW-0066">ATP synthesis</keyword>
<evidence type="ECO:0000256" key="5">
    <source>
        <dbReference type="ARBA" id="ARBA00022692"/>
    </source>
</evidence>
<dbReference type="PRINTS" id="PR00123">
    <property type="entry name" value="ATPASEA"/>
</dbReference>
<reference evidence="13" key="1">
    <citation type="journal article" date="2019" name="Int. J. Biol. Macromol.">
        <title>Characterization of the complete mitochondrial genomes of two species of the genus Aphaena Guerin-Meneville (Hemiptera: Fulgoridae) and its phylogenetic implications.</title>
        <authorList>
            <person name="Wang W."/>
            <person name="Huang Y."/>
            <person name="Bartlett C.R."/>
            <person name="Zhou F."/>
            <person name="Meng R."/>
            <person name="Qin D."/>
        </authorList>
    </citation>
    <scope>NUCLEOTIDE SEQUENCE</scope>
</reference>
<gene>
    <name evidence="13" type="primary">atp6</name>
</gene>
<dbReference type="PANTHER" id="PTHR11410">
    <property type="entry name" value="ATP SYNTHASE SUBUNIT A"/>
    <property type="match status" value="1"/>
</dbReference>
<keyword evidence="4" id="KW-0138">CF(0)</keyword>
<dbReference type="EMBL" id="MN025523">
    <property type="protein sequence ID" value="QEP09179.1"/>
    <property type="molecule type" value="Genomic_DNA"/>
</dbReference>
<dbReference type="InterPro" id="IPR035908">
    <property type="entry name" value="F0_ATP_A_sf"/>
</dbReference>
<keyword evidence="7 12" id="KW-1133">Transmembrane helix</keyword>
<comment type="similarity">
    <text evidence="2">Belongs to the ATPase A chain family.</text>
</comment>
<dbReference type="InterPro" id="IPR000568">
    <property type="entry name" value="ATP_synth_F0_asu"/>
</dbReference>
<dbReference type="SUPFAM" id="SSF81336">
    <property type="entry name" value="F1F0 ATP synthase subunit A"/>
    <property type="match status" value="1"/>
</dbReference>
<dbReference type="NCBIfam" id="TIGR01131">
    <property type="entry name" value="ATP_synt_6_or_A"/>
    <property type="match status" value="1"/>
</dbReference>
<evidence type="ECO:0000256" key="9">
    <source>
        <dbReference type="ARBA" id="ARBA00023136"/>
    </source>
</evidence>
<keyword evidence="13" id="KW-0496">Mitochondrion</keyword>
<evidence type="ECO:0000256" key="6">
    <source>
        <dbReference type="ARBA" id="ARBA00022781"/>
    </source>
</evidence>
<sequence length="218" mass="25183">MMTSLFSTFDPTTKFLIQSNWMIMISTMMILPKWFWMKKSRMNMMMKMMEKKLMNEFSSMTQQKEILILSMSMFMFIMMSNIMGLIPYVFTSTSHLSISMSIALPSWIMMMMYGWTKFTNEMFKHLLPSGTPTLISPMMIMIETTGNLIRPISLSVRLTANMIAGHLLMTLLGNSSSMNLMMLILPIQMMLTTFELAISMIQAYVFATLITLYSSEIP</sequence>
<organism evidence="13">
    <name type="scientific">Aphaena discolor nigrotibiata</name>
    <dbReference type="NCBI Taxonomy" id="2608304"/>
    <lineage>
        <taxon>Eukaryota</taxon>
        <taxon>Metazoa</taxon>
        <taxon>Ecdysozoa</taxon>
        <taxon>Arthropoda</taxon>
        <taxon>Hexapoda</taxon>
        <taxon>Insecta</taxon>
        <taxon>Pterygota</taxon>
        <taxon>Neoptera</taxon>
        <taxon>Paraneoptera</taxon>
        <taxon>Hemiptera</taxon>
        <taxon>Auchenorrhyncha</taxon>
        <taxon>Fulgoroidea</taxon>
        <taxon>Fulgoridae</taxon>
        <taxon>Aphaeninae</taxon>
        <taxon>Aphaena</taxon>
        <taxon>Aphaena discolor</taxon>
    </lineage>
</organism>
<dbReference type="GO" id="GO:0045259">
    <property type="term" value="C:proton-transporting ATP synthase complex"/>
    <property type="evidence" value="ECO:0007669"/>
    <property type="project" value="UniProtKB-KW"/>
</dbReference>
<evidence type="ECO:0000256" key="11">
    <source>
        <dbReference type="RuleBase" id="RU004450"/>
    </source>
</evidence>
<dbReference type="InterPro" id="IPR045083">
    <property type="entry name" value="ATP_synth_F0_asu_bact/mt"/>
</dbReference>
<keyword evidence="6" id="KW-0375">Hydrogen ion transport</keyword>
<feature type="transmembrane region" description="Helical" evidence="12">
    <location>
        <begin position="94"/>
        <end position="113"/>
    </location>
</feature>
<accession>A0A5C2FRI9</accession>
<dbReference type="GO" id="GO:0005743">
    <property type="term" value="C:mitochondrial inner membrane"/>
    <property type="evidence" value="ECO:0007669"/>
    <property type="project" value="UniProtKB-SubCell"/>
</dbReference>
<evidence type="ECO:0000256" key="3">
    <source>
        <dbReference type="ARBA" id="ARBA00022448"/>
    </source>
</evidence>
<name>A0A5C2FRI9_9HEMI</name>
<comment type="subcellular location">
    <subcellularLocation>
        <location evidence="1">Membrane</location>
        <topology evidence="1">Multi-pass membrane protein</topology>
    </subcellularLocation>
    <subcellularLocation>
        <location evidence="11">Mitochondrion inner membrane</location>
        <topology evidence="11">Multi-pass membrane protein</topology>
    </subcellularLocation>
</comment>
<protein>
    <recommendedName>
        <fullName evidence="11">ATP synthase subunit a</fullName>
    </recommendedName>
</protein>
<evidence type="ECO:0000256" key="1">
    <source>
        <dbReference type="ARBA" id="ARBA00004141"/>
    </source>
</evidence>
<evidence type="ECO:0000256" key="10">
    <source>
        <dbReference type="ARBA" id="ARBA00023310"/>
    </source>
</evidence>
<proteinExistence type="inferred from homology"/>
<geneLocation type="mitochondrion" evidence="13"/>
<evidence type="ECO:0000256" key="4">
    <source>
        <dbReference type="ARBA" id="ARBA00022547"/>
    </source>
</evidence>
<dbReference type="Pfam" id="PF00119">
    <property type="entry name" value="ATP-synt_A"/>
    <property type="match status" value="1"/>
</dbReference>
<dbReference type="PANTHER" id="PTHR11410:SF0">
    <property type="entry name" value="ATP SYNTHASE SUBUNIT A"/>
    <property type="match status" value="1"/>
</dbReference>
<evidence type="ECO:0000256" key="7">
    <source>
        <dbReference type="ARBA" id="ARBA00022989"/>
    </source>
</evidence>
<keyword evidence="8" id="KW-0406">Ion transport</keyword>
<evidence type="ECO:0000256" key="2">
    <source>
        <dbReference type="ARBA" id="ARBA00006810"/>
    </source>
</evidence>
<dbReference type="CDD" id="cd00310">
    <property type="entry name" value="ATP-synt_Fo_a_6"/>
    <property type="match status" value="1"/>
</dbReference>
<evidence type="ECO:0000256" key="8">
    <source>
        <dbReference type="ARBA" id="ARBA00023065"/>
    </source>
</evidence>
<dbReference type="InterPro" id="IPR023011">
    <property type="entry name" value="ATP_synth_F0_asu_AS"/>
</dbReference>
<feature type="transmembrane region" description="Helical" evidence="12">
    <location>
        <begin position="196"/>
        <end position="215"/>
    </location>
</feature>
<evidence type="ECO:0000256" key="12">
    <source>
        <dbReference type="SAM" id="Phobius"/>
    </source>
</evidence>
<keyword evidence="5 12" id="KW-0812">Transmembrane</keyword>
<keyword evidence="9 12" id="KW-0472">Membrane</keyword>
<dbReference type="PROSITE" id="PS00449">
    <property type="entry name" value="ATPASE_A"/>
    <property type="match status" value="1"/>
</dbReference>
<dbReference type="AlphaFoldDB" id="A0A5C2FRI9"/>